<proteinExistence type="predicted"/>
<evidence type="ECO:0000313" key="1">
    <source>
        <dbReference type="EMBL" id="RUS27581.1"/>
    </source>
</evidence>
<evidence type="ECO:0000313" key="2">
    <source>
        <dbReference type="Proteomes" id="UP000274822"/>
    </source>
</evidence>
<sequence>MHTPTLPQEGNDQFHSPLLVLAKYVFHHGGQRRFEYGLGRVELVQDHVVDHNKGVRDAGELAGRQDHCHGDLFTSRATVNSIMSPWADTKSSTTW</sequence>
<dbReference type="Proteomes" id="UP000274822">
    <property type="component" value="Unassembled WGS sequence"/>
</dbReference>
<accession>A0A433QCU7</accession>
<gene>
    <name evidence="1" type="ORF">BC938DRAFT_483045</name>
</gene>
<organism evidence="1 2">
    <name type="scientific">Jimgerdemannia flammicorona</name>
    <dbReference type="NCBI Taxonomy" id="994334"/>
    <lineage>
        <taxon>Eukaryota</taxon>
        <taxon>Fungi</taxon>
        <taxon>Fungi incertae sedis</taxon>
        <taxon>Mucoromycota</taxon>
        <taxon>Mucoromycotina</taxon>
        <taxon>Endogonomycetes</taxon>
        <taxon>Endogonales</taxon>
        <taxon>Endogonaceae</taxon>
        <taxon>Jimgerdemannia</taxon>
    </lineage>
</organism>
<comment type="caution">
    <text evidence="1">The sequence shown here is derived from an EMBL/GenBank/DDBJ whole genome shotgun (WGS) entry which is preliminary data.</text>
</comment>
<dbReference type="EMBL" id="RBNJ01008149">
    <property type="protein sequence ID" value="RUS27581.1"/>
    <property type="molecule type" value="Genomic_DNA"/>
</dbReference>
<protein>
    <submittedName>
        <fullName evidence="1">Uncharacterized protein</fullName>
    </submittedName>
</protein>
<dbReference type="AlphaFoldDB" id="A0A433QCU7"/>
<reference evidence="1 2" key="1">
    <citation type="journal article" date="2018" name="New Phytol.">
        <title>Phylogenomics of Endogonaceae and evolution of mycorrhizas within Mucoromycota.</title>
        <authorList>
            <person name="Chang Y."/>
            <person name="Desiro A."/>
            <person name="Na H."/>
            <person name="Sandor L."/>
            <person name="Lipzen A."/>
            <person name="Clum A."/>
            <person name="Barry K."/>
            <person name="Grigoriev I.V."/>
            <person name="Martin F.M."/>
            <person name="Stajich J.E."/>
            <person name="Smith M.E."/>
            <person name="Bonito G."/>
            <person name="Spatafora J.W."/>
        </authorList>
    </citation>
    <scope>NUCLEOTIDE SEQUENCE [LARGE SCALE GENOMIC DNA]</scope>
    <source>
        <strain evidence="1 2">AD002</strain>
    </source>
</reference>
<name>A0A433QCU7_9FUNG</name>
<keyword evidence="2" id="KW-1185">Reference proteome</keyword>